<feature type="chain" id="PRO_5038368589" description="TAXI family TRAP transporter solute-binding subunit" evidence="1">
    <location>
        <begin position="22"/>
        <end position="333"/>
    </location>
</feature>
<organism evidence="2 3">
    <name type="scientific">Formimonas warabiya</name>
    <dbReference type="NCBI Taxonomy" id="1761012"/>
    <lineage>
        <taxon>Bacteria</taxon>
        <taxon>Bacillati</taxon>
        <taxon>Bacillota</taxon>
        <taxon>Clostridia</taxon>
        <taxon>Eubacteriales</taxon>
        <taxon>Peptococcaceae</taxon>
        <taxon>Candidatus Formimonas</taxon>
    </lineage>
</organism>
<dbReference type="Pfam" id="PF16868">
    <property type="entry name" value="NMT1_3"/>
    <property type="match status" value="1"/>
</dbReference>
<evidence type="ECO:0000256" key="1">
    <source>
        <dbReference type="SAM" id="SignalP"/>
    </source>
</evidence>
<protein>
    <recommendedName>
        <fullName evidence="4">TAXI family TRAP transporter solute-binding subunit</fullName>
    </recommendedName>
</protein>
<dbReference type="RefSeq" id="WP_148134218.1">
    <property type="nucleotide sequence ID" value="NZ_CP017634.1"/>
</dbReference>
<name>A0A3G1KR91_FORW1</name>
<reference evidence="2 3" key="1">
    <citation type="submission" date="2016-10" db="EMBL/GenBank/DDBJ databases">
        <title>Complete Genome Sequence of Peptococcaceae strain DCMF.</title>
        <authorList>
            <person name="Edwards R.J."/>
            <person name="Holland S.I."/>
            <person name="Deshpande N.P."/>
            <person name="Wong Y.K."/>
            <person name="Ertan H."/>
            <person name="Manefield M."/>
            <person name="Russell T.L."/>
            <person name="Lee M.J."/>
        </authorList>
    </citation>
    <scope>NUCLEOTIDE SEQUENCE [LARGE SCALE GENOMIC DNA]</scope>
    <source>
        <strain evidence="2 3">DCMF</strain>
    </source>
</reference>
<accession>A0A3G1KR91</accession>
<dbReference type="CDD" id="cd13520">
    <property type="entry name" value="PBP2_TAXI_TRAP"/>
    <property type="match status" value="1"/>
</dbReference>
<evidence type="ECO:0000313" key="3">
    <source>
        <dbReference type="Proteomes" id="UP000323521"/>
    </source>
</evidence>
<proteinExistence type="predicted"/>
<dbReference type="SUPFAM" id="SSF53850">
    <property type="entry name" value="Periplasmic binding protein-like II"/>
    <property type="match status" value="1"/>
</dbReference>
<gene>
    <name evidence="2" type="ORF">DCMF_09505</name>
</gene>
<dbReference type="PROSITE" id="PS51257">
    <property type="entry name" value="PROKAR_LIPOPROTEIN"/>
    <property type="match status" value="1"/>
</dbReference>
<dbReference type="Proteomes" id="UP000323521">
    <property type="component" value="Chromosome"/>
</dbReference>
<dbReference type="InterPro" id="IPR011852">
    <property type="entry name" value="TRAP_TAXI"/>
</dbReference>
<dbReference type="KEGG" id="fwa:DCMF_09505"/>
<dbReference type="AlphaFoldDB" id="A0A3G1KR91"/>
<dbReference type="NCBIfam" id="TIGR02122">
    <property type="entry name" value="TRAP_TAXI"/>
    <property type="match status" value="1"/>
</dbReference>
<dbReference type="Gene3D" id="3.40.190.10">
    <property type="entry name" value="Periplasmic binding protein-like II"/>
    <property type="match status" value="2"/>
</dbReference>
<sequence length="333" mass="35744">MKTKKFMLGILMLIMILFALGCGQDTDSDQQSAGEQPEATEKVMQLSFATAGTGGTFYPLGGGMAKVINDHYPQFNVSAEATGGSVENVRLFDSRSADIAFISADTAFEAYKGIGADFTKPANILALMTTYNQPTHIISLKGSGITSIEDLKGKRVAVGSPGSGTEHKTKLILEALGMSYEDIDEKFLSFNEAVTAFQDKQIDAAIMGVGAPAAAVMDLGSSLDFDLINMTDDEINTVIAKYPYFQKAVMQKGTYEEIDYDVSTIGAAILICVRADMDEATAYALTEAMLKYTDEIKAAHALGAEINVDNALPTVIPLHPGAEKYYQDNNITD</sequence>
<dbReference type="OrthoDB" id="9776669at2"/>
<evidence type="ECO:0008006" key="4">
    <source>
        <dbReference type="Google" id="ProtNLM"/>
    </source>
</evidence>
<dbReference type="PANTHER" id="PTHR42941">
    <property type="entry name" value="SLL1037 PROTEIN"/>
    <property type="match status" value="1"/>
</dbReference>
<dbReference type="PANTHER" id="PTHR42941:SF1">
    <property type="entry name" value="SLL1037 PROTEIN"/>
    <property type="match status" value="1"/>
</dbReference>
<keyword evidence="1" id="KW-0732">Signal</keyword>
<evidence type="ECO:0000313" key="2">
    <source>
        <dbReference type="EMBL" id="ATW24978.1"/>
    </source>
</evidence>
<keyword evidence="3" id="KW-1185">Reference proteome</keyword>
<feature type="signal peptide" evidence="1">
    <location>
        <begin position="1"/>
        <end position="21"/>
    </location>
</feature>
<dbReference type="EMBL" id="CP017634">
    <property type="protein sequence ID" value="ATW24978.1"/>
    <property type="molecule type" value="Genomic_DNA"/>
</dbReference>